<evidence type="ECO:0000256" key="2">
    <source>
        <dbReference type="ARBA" id="ARBA00006727"/>
    </source>
</evidence>
<keyword evidence="3" id="KW-0812">Transmembrane</keyword>
<feature type="transmembrane region" description="Helical" evidence="3">
    <location>
        <begin position="185"/>
        <end position="206"/>
    </location>
</feature>
<dbReference type="InterPro" id="IPR020846">
    <property type="entry name" value="MFS_dom"/>
</dbReference>
<evidence type="ECO:0000256" key="3">
    <source>
        <dbReference type="SAM" id="Phobius"/>
    </source>
</evidence>
<evidence type="ECO:0000259" key="4">
    <source>
        <dbReference type="PROSITE" id="PS50850"/>
    </source>
</evidence>
<reference evidence="5 6" key="1">
    <citation type="submission" date="2017-05" db="EMBL/GenBank/DDBJ databases">
        <title>Draft genome sequence of Elsinoe australis.</title>
        <authorList>
            <person name="Cheng Q."/>
        </authorList>
    </citation>
    <scope>NUCLEOTIDE SEQUENCE [LARGE SCALE GENOMIC DNA]</scope>
    <source>
        <strain evidence="5 6">NL1</strain>
    </source>
</reference>
<dbReference type="GO" id="GO:0016020">
    <property type="term" value="C:membrane"/>
    <property type="evidence" value="ECO:0007669"/>
    <property type="project" value="UniProtKB-SubCell"/>
</dbReference>
<evidence type="ECO:0000313" key="6">
    <source>
        <dbReference type="Proteomes" id="UP000243723"/>
    </source>
</evidence>
<keyword evidence="3" id="KW-1133">Transmembrane helix</keyword>
<evidence type="ECO:0000256" key="1">
    <source>
        <dbReference type="ARBA" id="ARBA00004141"/>
    </source>
</evidence>
<feature type="transmembrane region" description="Helical" evidence="3">
    <location>
        <begin position="316"/>
        <end position="337"/>
    </location>
</feature>
<dbReference type="InterPro" id="IPR011701">
    <property type="entry name" value="MFS"/>
</dbReference>
<feature type="transmembrane region" description="Helical" evidence="3">
    <location>
        <begin position="254"/>
        <end position="272"/>
    </location>
</feature>
<gene>
    <name evidence="5" type="ORF">B9Z65_7279</name>
</gene>
<dbReference type="InterPro" id="IPR050327">
    <property type="entry name" value="Proton-linked_MCT"/>
</dbReference>
<dbReference type="PANTHER" id="PTHR11360">
    <property type="entry name" value="MONOCARBOXYLATE TRANSPORTER"/>
    <property type="match status" value="1"/>
</dbReference>
<feature type="transmembrane region" description="Helical" evidence="3">
    <location>
        <begin position="419"/>
        <end position="441"/>
    </location>
</feature>
<dbReference type="OrthoDB" id="6499973at2759"/>
<dbReference type="AlphaFoldDB" id="A0A2P7Z6E1"/>
<dbReference type="SUPFAM" id="SSF103473">
    <property type="entry name" value="MFS general substrate transporter"/>
    <property type="match status" value="1"/>
</dbReference>
<organism evidence="5 6">
    <name type="scientific">Elsinoe australis</name>
    <dbReference type="NCBI Taxonomy" id="40998"/>
    <lineage>
        <taxon>Eukaryota</taxon>
        <taxon>Fungi</taxon>
        <taxon>Dikarya</taxon>
        <taxon>Ascomycota</taxon>
        <taxon>Pezizomycotina</taxon>
        <taxon>Dothideomycetes</taxon>
        <taxon>Dothideomycetidae</taxon>
        <taxon>Myriangiales</taxon>
        <taxon>Elsinoaceae</taxon>
        <taxon>Elsinoe</taxon>
    </lineage>
</organism>
<feature type="transmembrane region" description="Helical" evidence="3">
    <location>
        <begin position="379"/>
        <end position="399"/>
    </location>
</feature>
<keyword evidence="3" id="KW-0472">Membrane</keyword>
<feature type="transmembrane region" description="Helical" evidence="3">
    <location>
        <begin position="284"/>
        <end position="304"/>
    </location>
</feature>
<feature type="transmembrane region" description="Helical" evidence="3">
    <location>
        <begin position="149"/>
        <end position="173"/>
    </location>
</feature>
<feature type="domain" description="Major facilitator superfamily (MFS) profile" evidence="4">
    <location>
        <begin position="255"/>
        <end position="449"/>
    </location>
</feature>
<comment type="caution">
    <text evidence="5">The sequence shown here is derived from an EMBL/GenBank/DDBJ whole genome shotgun (WGS) entry which is preliminary data.</text>
</comment>
<comment type="subcellular location">
    <subcellularLocation>
        <location evidence="1">Membrane</location>
        <topology evidence="1">Multi-pass membrane protein</topology>
    </subcellularLocation>
</comment>
<sequence>MATTTATQVELELEPVSRATGVPYRESQNARDRSVDNVLQASREADSTVPDGGYGWVITLSCATLAWSFVGTTYCWGVFQDALVKEGVATPATLAFVGSMPSTVMAVLATISGRATKLLGARYSAMLGISLMALGQITSGFTVHEVKGLFVTAGLVVGIGMSLCFMTASVVIAQYFNKKRGLANGIVFAGGGLGGAVTSFVINALIERLGTAWAYRVLGFITLATGLPAAWLLKERTKIRTATLFVEWRLFRDFKFVLVFTAGTIATFPIFVPPFFLPLYSGSLGFSSAAGAGLIASFNFSSAVGRIFSGLACDWIGPLNALFIALSVSALSMLALWPVSNSLAPLIIFSIINGASNGGFFATMPTVVGNVFGSARMGVAMGMIVSGWSAGYLMGAPIAGYLLEAYGGEKAGLQVFRPAMFYAGSLALAAAGLVALVRLNISKRFLVKA</sequence>
<dbReference type="Pfam" id="PF07690">
    <property type="entry name" value="MFS_1"/>
    <property type="match status" value="1"/>
</dbReference>
<proteinExistence type="inferred from homology"/>
<evidence type="ECO:0000313" key="5">
    <source>
        <dbReference type="EMBL" id="PSK43765.1"/>
    </source>
</evidence>
<dbReference type="PANTHER" id="PTHR11360:SF305">
    <property type="entry name" value="MAJOR FACILITATOR SUPERFAMILY (MFS) PROFILE DOMAIN-CONTAINING PROTEIN"/>
    <property type="match status" value="1"/>
</dbReference>
<feature type="transmembrane region" description="Helical" evidence="3">
    <location>
        <begin position="343"/>
        <end position="367"/>
    </location>
</feature>
<name>A0A2P7Z6E1_9PEZI</name>
<feature type="transmembrane region" description="Helical" evidence="3">
    <location>
        <begin position="212"/>
        <end position="233"/>
    </location>
</feature>
<protein>
    <submittedName>
        <fullName evidence="5">Riboflavin transporter MCH5</fullName>
    </submittedName>
</protein>
<accession>A0A2P7Z6E1</accession>
<feature type="transmembrane region" description="Helical" evidence="3">
    <location>
        <begin position="91"/>
        <end position="111"/>
    </location>
</feature>
<dbReference type="GO" id="GO:0022857">
    <property type="term" value="F:transmembrane transporter activity"/>
    <property type="evidence" value="ECO:0007669"/>
    <property type="project" value="InterPro"/>
</dbReference>
<dbReference type="EMBL" id="NHZQ01000305">
    <property type="protein sequence ID" value="PSK43765.1"/>
    <property type="molecule type" value="Genomic_DNA"/>
</dbReference>
<feature type="transmembrane region" description="Helical" evidence="3">
    <location>
        <begin position="123"/>
        <end position="143"/>
    </location>
</feature>
<keyword evidence="6" id="KW-1185">Reference proteome</keyword>
<dbReference type="Gene3D" id="1.20.1250.20">
    <property type="entry name" value="MFS general substrate transporter like domains"/>
    <property type="match status" value="2"/>
</dbReference>
<dbReference type="PROSITE" id="PS50850">
    <property type="entry name" value="MFS"/>
    <property type="match status" value="1"/>
</dbReference>
<dbReference type="Proteomes" id="UP000243723">
    <property type="component" value="Unassembled WGS sequence"/>
</dbReference>
<dbReference type="InterPro" id="IPR036259">
    <property type="entry name" value="MFS_trans_sf"/>
</dbReference>
<feature type="transmembrane region" description="Helical" evidence="3">
    <location>
        <begin position="53"/>
        <end position="79"/>
    </location>
</feature>
<comment type="similarity">
    <text evidence="2">Belongs to the major facilitator superfamily. Monocarboxylate porter (TC 2.A.1.13) family.</text>
</comment>